<evidence type="ECO:0000313" key="2">
    <source>
        <dbReference type="Proteomes" id="UP000623467"/>
    </source>
</evidence>
<sequence>MTITRCVHRMPVFAGHRIFLTLDREKLFAGNNTLRALSQTSRLLRSIFLPVLWERVHACFTPWNQPLDPITRIVVEVSTDILMRRMVGIQKTPYILPYIRSLTVTLVECRSGNWAPMEEFVRILDLLPNLKDLTMLMPQPDMITLLSISCRHKVFPSVVRLALDNCLAPIIHCFPNLQTFTFVWRREFEDVFPAIQAHCPHIHTINNFSLCPPTVKCLRDAIPNVRRLSLWDPPSSDFCLLEDMDALSELRIYRTMPLNEPQEIVGAAERVLCTSKAVGRKKLRIYLPEETSINVFWG</sequence>
<dbReference type="OrthoDB" id="2897256at2759"/>
<dbReference type="InterPro" id="IPR032675">
    <property type="entry name" value="LRR_dom_sf"/>
</dbReference>
<protein>
    <submittedName>
        <fullName evidence="1">Uncharacterized protein</fullName>
    </submittedName>
</protein>
<dbReference type="SUPFAM" id="SSF52047">
    <property type="entry name" value="RNI-like"/>
    <property type="match status" value="1"/>
</dbReference>
<reference evidence="1" key="1">
    <citation type="submission" date="2020-05" db="EMBL/GenBank/DDBJ databases">
        <title>Mycena genomes resolve the evolution of fungal bioluminescence.</title>
        <authorList>
            <person name="Tsai I.J."/>
        </authorList>
    </citation>
    <scope>NUCLEOTIDE SEQUENCE</scope>
    <source>
        <strain evidence="1">160909Yilan</strain>
    </source>
</reference>
<proteinExistence type="predicted"/>
<accession>A0A8H6ZCL3</accession>
<dbReference type="Proteomes" id="UP000623467">
    <property type="component" value="Unassembled WGS sequence"/>
</dbReference>
<dbReference type="EMBL" id="JACAZH010000001">
    <property type="protein sequence ID" value="KAF7376478.1"/>
    <property type="molecule type" value="Genomic_DNA"/>
</dbReference>
<name>A0A8H6ZCL3_9AGAR</name>
<organism evidence="1 2">
    <name type="scientific">Mycena sanguinolenta</name>
    <dbReference type="NCBI Taxonomy" id="230812"/>
    <lineage>
        <taxon>Eukaryota</taxon>
        <taxon>Fungi</taxon>
        <taxon>Dikarya</taxon>
        <taxon>Basidiomycota</taxon>
        <taxon>Agaricomycotina</taxon>
        <taxon>Agaricomycetes</taxon>
        <taxon>Agaricomycetidae</taxon>
        <taxon>Agaricales</taxon>
        <taxon>Marasmiineae</taxon>
        <taxon>Mycenaceae</taxon>
        <taxon>Mycena</taxon>
    </lineage>
</organism>
<gene>
    <name evidence="1" type="ORF">MSAN_00063500</name>
</gene>
<keyword evidence="2" id="KW-1185">Reference proteome</keyword>
<evidence type="ECO:0000313" key="1">
    <source>
        <dbReference type="EMBL" id="KAF7376478.1"/>
    </source>
</evidence>
<comment type="caution">
    <text evidence="1">The sequence shown here is derived from an EMBL/GenBank/DDBJ whole genome shotgun (WGS) entry which is preliminary data.</text>
</comment>
<dbReference type="Gene3D" id="3.80.10.10">
    <property type="entry name" value="Ribonuclease Inhibitor"/>
    <property type="match status" value="1"/>
</dbReference>
<dbReference type="AlphaFoldDB" id="A0A8H6ZCL3"/>